<evidence type="ECO:0000256" key="5">
    <source>
        <dbReference type="SAM" id="Phobius"/>
    </source>
</evidence>
<keyword evidence="8" id="KW-1185">Reference proteome</keyword>
<dbReference type="AlphaFoldDB" id="A0A5M6HUP2"/>
<dbReference type="EMBL" id="VWPL01000020">
    <property type="protein sequence ID" value="KAA5599571.1"/>
    <property type="molecule type" value="Genomic_DNA"/>
</dbReference>
<sequence length="420" mass="44834">MSICADALPSIAAPRRRERVRPFLLLLAGLAGAFVFIEPSPYEIVSLVTFTAFVAAGLTLNAAYIPLLLLVIVYNVGFTLSLLQVLGEDKTGMWVAVSWYLGVTAIGFALVMAEETSRRLRFLLAGVMIGAVIAAACGIAGYFGVLADLFTRYGRARGTFNDPNVFGPFLVLPAVLCVQRSLAGNLGTIVRNVAVLAVLLLGLVLSFSRGSWFMFAASATIAVLLSLVTARATAERARIILLAGIGVVFVGALVVAALSVDEVGTLFRERASLTQSYDSGPLGRFGRHILGALLALDHPLGIGPRQFHLYFVEDPHNVYLNAFLSGGWISGLAYALLVLITTGFGFATVLRPTPWQGAYIAIYSTFLGMAMLGFVIDSDHWRLFWMLLGLVWGLTIATRAQAPPPPPSGNRLTPASGAGR</sequence>
<reference evidence="7 8" key="1">
    <citation type="submission" date="2019-09" db="EMBL/GenBank/DDBJ databases">
        <title>Draft Whole-Genome sequence of Blastochloris sulfoviridis DSM 729.</title>
        <authorList>
            <person name="Meyer T.E."/>
            <person name="Kyndt J.A."/>
        </authorList>
    </citation>
    <scope>NUCLEOTIDE SEQUENCE [LARGE SCALE GENOMIC DNA]</scope>
    <source>
        <strain evidence="7 8">DSM 729</strain>
    </source>
</reference>
<keyword evidence="7" id="KW-0436">Ligase</keyword>
<dbReference type="Pfam" id="PF04932">
    <property type="entry name" value="Wzy_C"/>
    <property type="match status" value="1"/>
</dbReference>
<feature type="transmembrane region" description="Helical" evidence="5">
    <location>
        <begin position="92"/>
        <end position="111"/>
    </location>
</feature>
<dbReference type="InterPro" id="IPR051533">
    <property type="entry name" value="WaaL-like"/>
</dbReference>
<proteinExistence type="predicted"/>
<evidence type="ECO:0000256" key="4">
    <source>
        <dbReference type="ARBA" id="ARBA00023136"/>
    </source>
</evidence>
<dbReference type="PANTHER" id="PTHR37422:SF21">
    <property type="entry name" value="EXOQ-LIKE PROTEIN"/>
    <property type="match status" value="1"/>
</dbReference>
<feature type="transmembrane region" description="Helical" evidence="5">
    <location>
        <begin position="123"/>
        <end position="145"/>
    </location>
</feature>
<feature type="transmembrane region" description="Helical" evidence="5">
    <location>
        <begin position="213"/>
        <end position="232"/>
    </location>
</feature>
<protein>
    <submittedName>
        <fullName evidence="7">O-antigen ligase domain-containing protein</fullName>
    </submittedName>
</protein>
<organism evidence="7 8">
    <name type="scientific">Blastochloris sulfoviridis</name>
    <dbReference type="NCBI Taxonomy" id="50712"/>
    <lineage>
        <taxon>Bacteria</taxon>
        <taxon>Pseudomonadati</taxon>
        <taxon>Pseudomonadota</taxon>
        <taxon>Alphaproteobacteria</taxon>
        <taxon>Hyphomicrobiales</taxon>
        <taxon>Blastochloridaceae</taxon>
        <taxon>Blastochloris</taxon>
    </lineage>
</organism>
<name>A0A5M6HUP2_9HYPH</name>
<keyword evidence="3 5" id="KW-1133">Transmembrane helix</keyword>
<dbReference type="PANTHER" id="PTHR37422">
    <property type="entry name" value="TEICHURONIC ACID BIOSYNTHESIS PROTEIN TUAE"/>
    <property type="match status" value="1"/>
</dbReference>
<feature type="transmembrane region" description="Helical" evidence="5">
    <location>
        <begin position="328"/>
        <end position="350"/>
    </location>
</feature>
<keyword evidence="2 5" id="KW-0812">Transmembrane</keyword>
<feature type="transmembrane region" description="Helical" evidence="5">
    <location>
        <begin position="239"/>
        <end position="260"/>
    </location>
</feature>
<dbReference type="OrthoDB" id="9796592at2"/>
<accession>A0A5M6HUP2</accession>
<dbReference type="RefSeq" id="WP_150097897.1">
    <property type="nucleotide sequence ID" value="NZ_VWPL01000020.1"/>
</dbReference>
<feature type="domain" description="O-antigen ligase-related" evidence="6">
    <location>
        <begin position="195"/>
        <end position="334"/>
    </location>
</feature>
<feature type="transmembrane region" description="Helical" evidence="5">
    <location>
        <begin position="189"/>
        <end position="207"/>
    </location>
</feature>
<dbReference type="InterPro" id="IPR007016">
    <property type="entry name" value="O-antigen_ligase-rel_domated"/>
</dbReference>
<evidence type="ECO:0000256" key="1">
    <source>
        <dbReference type="ARBA" id="ARBA00004141"/>
    </source>
</evidence>
<gene>
    <name evidence="7" type="ORF">F1193_11575</name>
</gene>
<feature type="transmembrane region" description="Helical" evidence="5">
    <location>
        <begin position="165"/>
        <end position="182"/>
    </location>
</feature>
<comment type="subcellular location">
    <subcellularLocation>
        <location evidence="1">Membrane</location>
        <topology evidence="1">Multi-pass membrane protein</topology>
    </subcellularLocation>
</comment>
<comment type="caution">
    <text evidence="7">The sequence shown here is derived from an EMBL/GenBank/DDBJ whole genome shotgun (WGS) entry which is preliminary data.</text>
</comment>
<evidence type="ECO:0000313" key="7">
    <source>
        <dbReference type="EMBL" id="KAA5599571.1"/>
    </source>
</evidence>
<dbReference type="Proteomes" id="UP000323886">
    <property type="component" value="Unassembled WGS sequence"/>
</dbReference>
<feature type="transmembrane region" description="Helical" evidence="5">
    <location>
        <begin position="20"/>
        <end position="37"/>
    </location>
</feature>
<evidence type="ECO:0000313" key="8">
    <source>
        <dbReference type="Proteomes" id="UP000323886"/>
    </source>
</evidence>
<evidence type="ECO:0000256" key="3">
    <source>
        <dbReference type="ARBA" id="ARBA00022989"/>
    </source>
</evidence>
<feature type="transmembrane region" description="Helical" evidence="5">
    <location>
        <begin position="357"/>
        <end position="376"/>
    </location>
</feature>
<evidence type="ECO:0000256" key="2">
    <source>
        <dbReference type="ARBA" id="ARBA00022692"/>
    </source>
</evidence>
<evidence type="ECO:0000259" key="6">
    <source>
        <dbReference type="Pfam" id="PF04932"/>
    </source>
</evidence>
<feature type="transmembrane region" description="Helical" evidence="5">
    <location>
        <begin position="382"/>
        <end position="402"/>
    </location>
</feature>
<dbReference type="GO" id="GO:0016020">
    <property type="term" value="C:membrane"/>
    <property type="evidence" value="ECO:0007669"/>
    <property type="project" value="UniProtKB-SubCell"/>
</dbReference>
<keyword evidence="4 5" id="KW-0472">Membrane</keyword>
<dbReference type="GO" id="GO:0016874">
    <property type="term" value="F:ligase activity"/>
    <property type="evidence" value="ECO:0007669"/>
    <property type="project" value="UniProtKB-KW"/>
</dbReference>